<dbReference type="EMBL" id="NFLC01000001">
    <property type="protein sequence ID" value="OUQ11812.1"/>
    <property type="molecule type" value="Genomic_DNA"/>
</dbReference>
<organism evidence="1 2">
    <name type="scientific">Enterococcus cecorum</name>
    <dbReference type="NCBI Taxonomy" id="44008"/>
    <lineage>
        <taxon>Bacteria</taxon>
        <taxon>Bacillati</taxon>
        <taxon>Bacillota</taxon>
        <taxon>Bacilli</taxon>
        <taxon>Lactobacillales</taxon>
        <taxon>Enterococcaceae</taxon>
        <taxon>Enterococcus</taxon>
    </lineage>
</organism>
<accession>A0A0I9WPG6</accession>
<comment type="caution">
    <text evidence="1">The sequence shown here is derived from an EMBL/GenBank/DDBJ whole genome shotgun (WGS) entry which is preliminary data.</text>
</comment>
<dbReference type="AlphaFoldDB" id="A0A0I9WPG6"/>
<proteinExistence type="predicted"/>
<sequence length="142" mass="16741">MQFLKLFLIYRWYALVFAFMYVALIYLICRKTKFVKAGIIYGVVTEIIFILSLLFFCFQLSQPSTVSRIPIFEQFYNIVIVSWFVFYIPLVVLAAYRLLIWIRQRLHLALQIILTISYIITVVGIGYFGLIVHVLLFYGFAP</sequence>
<evidence type="ECO:0000313" key="2">
    <source>
        <dbReference type="Proteomes" id="UP000196074"/>
    </source>
</evidence>
<name>A0A0I9WPG6_9ENTE</name>
<protein>
    <submittedName>
        <fullName evidence="1">Uncharacterized protein</fullName>
    </submittedName>
</protein>
<reference evidence="2" key="1">
    <citation type="submission" date="2017-04" db="EMBL/GenBank/DDBJ databases">
        <title>Function of individual gut microbiota members based on whole genome sequencing of pure cultures obtained from chicken caecum.</title>
        <authorList>
            <person name="Medvecky M."/>
            <person name="Cejkova D."/>
            <person name="Polansky O."/>
            <person name="Karasova D."/>
            <person name="Kubasova T."/>
            <person name="Cizek A."/>
            <person name="Rychlik I."/>
        </authorList>
    </citation>
    <scope>NUCLEOTIDE SEQUENCE [LARGE SCALE GENOMIC DNA]</scope>
    <source>
        <strain evidence="2">An144</strain>
    </source>
</reference>
<dbReference type="RefSeq" id="WP_047341012.1">
    <property type="nucleotide sequence ID" value="NZ_CP144498.1"/>
</dbReference>
<evidence type="ECO:0000313" key="1">
    <source>
        <dbReference type="EMBL" id="OUQ11812.1"/>
    </source>
</evidence>
<dbReference type="Proteomes" id="UP000196074">
    <property type="component" value="Unassembled WGS sequence"/>
</dbReference>
<gene>
    <name evidence="1" type="ORF">B5E88_00295</name>
</gene>